<feature type="transmembrane region" description="Helical" evidence="1">
    <location>
        <begin position="92"/>
        <end position="111"/>
    </location>
</feature>
<proteinExistence type="predicted"/>
<keyword evidence="3" id="KW-1185">Reference proteome</keyword>
<keyword evidence="1" id="KW-0812">Transmembrane</keyword>
<sequence>MDRFERVLKTPPPAPYPAMRTISARADGSLRSPTSWVSDIAAYLLWATTAAAVATFGVVTVLTAGIGVIFFPAVAVIAVGAVLACRGRPHSFWGVLLFPAFAVPAAAFVLWRGSRNRECSVEASCVVGHRCTQTTVCTHDPPPPGNVSVYLAICIGLALVSIALFVIAGRRSKRRQRARQRAAA</sequence>
<dbReference type="EMBL" id="JACCFW010000001">
    <property type="protein sequence ID" value="NYJ74013.1"/>
    <property type="molecule type" value="Genomic_DNA"/>
</dbReference>
<keyword evidence="1" id="KW-1133">Transmembrane helix</keyword>
<feature type="transmembrane region" description="Helical" evidence="1">
    <location>
        <begin position="40"/>
        <end position="59"/>
    </location>
</feature>
<evidence type="ECO:0000256" key="1">
    <source>
        <dbReference type="SAM" id="Phobius"/>
    </source>
</evidence>
<dbReference type="AlphaFoldDB" id="A0A853DDD8"/>
<keyword evidence="1" id="KW-0472">Membrane</keyword>
<evidence type="ECO:0000313" key="2">
    <source>
        <dbReference type="EMBL" id="NYJ74013.1"/>
    </source>
</evidence>
<name>A0A853DDD8_9MICO</name>
<reference evidence="2 3" key="1">
    <citation type="submission" date="2020-07" db="EMBL/GenBank/DDBJ databases">
        <title>Sequencing the genomes of 1000 actinobacteria strains.</title>
        <authorList>
            <person name="Klenk H.-P."/>
        </authorList>
    </citation>
    <scope>NUCLEOTIDE SEQUENCE [LARGE SCALE GENOMIC DNA]</scope>
    <source>
        <strain evidence="2 3">DSM 29531</strain>
    </source>
</reference>
<feature type="transmembrane region" description="Helical" evidence="1">
    <location>
        <begin position="149"/>
        <end position="169"/>
    </location>
</feature>
<accession>A0A853DDD8</accession>
<dbReference type="Proteomes" id="UP000571817">
    <property type="component" value="Unassembled WGS sequence"/>
</dbReference>
<dbReference type="RefSeq" id="WP_179479615.1">
    <property type="nucleotide sequence ID" value="NZ_JACCFW010000001.1"/>
</dbReference>
<organism evidence="2 3">
    <name type="scientific">Allobranchiibius huperziae</name>
    <dbReference type="NCBI Taxonomy" id="1874116"/>
    <lineage>
        <taxon>Bacteria</taxon>
        <taxon>Bacillati</taxon>
        <taxon>Actinomycetota</taxon>
        <taxon>Actinomycetes</taxon>
        <taxon>Micrococcales</taxon>
        <taxon>Dermacoccaceae</taxon>
        <taxon>Allobranchiibius</taxon>
    </lineage>
</organism>
<evidence type="ECO:0000313" key="3">
    <source>
        <dbReference type="Proteomes" id="UP000571817"/>
    </source>
</evidence>
<comment type="caution">
    <text evidence="2">The sequence shown here is derived from an EMBL/GenBank/DDBJ whole genome shotgun (WGS) entry which is preliminary data.</text>
</comment>
<feature type="transmembrane region" description="Helical" evidence="1">
    <location>
        <begin position="65"/>
        <end position="85"/>
    </location>
</feature>
<gene>
    <name evidence="2" type="ORF">HNR15_000976</name>
</gene>
<protein>
    <submittedName>
        <fullName evidence="2">Uncharacterized protein</fullName>
    </submittedName>
</protein>